<feature type="region of interest" description="Disordered" evidence="1">
    <location>
        <begin position="51"/>
        <end position="74"/>
    </location>
</feature>
<accession>A0A3N4JJ48</accession>
<evidence type="ECO:0000313" key="3">
    <source>
        <dbReference type="Proteomes" id="UP000276215"/>
    </source>
</evidence>
<gene>
    <name evidence="2" type="ORF">L873DRAFT_1048508</name>
</gene>
<dbReference type="Proteomes" id="UP000276215">
    <property type="component" value="Unassembled WGS sequence"/>
</dbReference>
<keyword evidence="3" id="KW-1185">Reference proteome</keyword>
<dbReference type="AlphaFoldDB" id="A0A3N4JJ48"/>
<evidence type="ECO:0000313" key="2">
    <source>
        <dbReference type="EMBL" id="RPA98275.1"/>
    </source>
</evidence>
<proteinExistence type="predicted"/>
<evidence type="ECO:0000256" key="1">
    <source>
        <dbReference type="SAM" id="MobiDB-lite"/>
    </source>
</evidence>
<reference evidence="2 3" key="1">
    <citation type="journal article" date="2018" name="Nat. Ecol. Evol.">
        <title>Pezizomycetes genomes reveal the molecular basis of ectomycorrhizal truffle lifestyle.</title>
        <authorList>
            <person name="Murat C."/>
            <person name="Payen T."/>
            <person name="Noel B."/>
            <person name="Kuo A."/>
            <person name="Morin E."/>
            <person name="Chen J."/>
            <person name="Kohler A."/>
            <person name="Krizsan K."/>
            <person name="Balestrini R."/>
            <person name="Da Silva C."/>
            <person name="Montanini B."/>
            <person name="Hainaut M."/>
            <person name="Levati E."/>
            <person name="Barry K.W."/>
            <person name="Belfiori B."/>
            <person name="Cichocki N."/>
            <person name="Clum A."/>
            <person name="Dockter R.B."/>
            <person name="Fauchery L."/>
            <person name="Guy J."/>
            <person name="Iotti M."/>
            <person name="Le Tacon F."/>
            <person name="Lindquist E.A."/>
            <person name="Lipzen A."/>
            <person name="Malagnac F."/>
            <person name="Mello A."/>
            <person name="Molinier V."/>
            <person name="Miyauchi S."/>
            <person name="Poulain J."/>
            <person name="Riccioni C."/>
            <person name="Rubini A."/>
            <person name="Sitrit Y."/>
            <person name="Splivallo R."/>
            <person name="Traeger S."/>
            <person name="Wang M."/>
            <person name="Zifcakova L."/>
            <person name="Wipf D."/>
            <person name="Zambonelli A."/>
            <person name="Paolocci F."/>
            <person name="Nowrousian M."/>
            <person name="Ottonello S."/>
            <person name="Baldrian P."/>
            <person name="Spatafora J.W."/>
            <person name="Henrissat B."/>
            <person name="Nagy L.G."/>
            <person name="Aury J.M."/>
            <person name="Wincker P."/>
            <person name="Grigoriev I.V."/>
            <person name="Bonfante P."/>
            <person name="Martin F.M."/>
        </authorList>
    </citation>
    <scope>NUCLEOTIDE SEQUENCE [LARGE SCALE GENOMIC DNA]</scope>
    <source>
        <strain evidence="2 3">120613-1</strain>
    </source>
</reference>
<sequence>MGNSTIWPHRDSRDQYEHLYLFSVSSVIIATAYRQSKHSCVATPAISLPVHRPSSRPVSGPRLSGIPEWDATTL</sequence>
<name>A0A3N4JJ48_9PEZI</name>
<organism evidence="2 3">
    <name type="scientific">Choiromyces venosus 120613-1</name>
    <dbReference type="NCBI Taxonomy" id="1336337"/>
    <lineage>
        <taxon>Eukaryota</taxon>
        <taxon>Fungi</taxon>
        <taxon>Dikarya</taxon>
        <taxon>Ascomycota</taxon>
        <taxon>Pezizomycotina</taxon>
        <taxon>Pezizomycetes</taxon>
        <taxon>Pezizales</taxon>
        <taxon>Tuberaceae</taxon>
        <taxon>Choiromyces</taxon>
    </lineage>
</organism>
<protein>
    <submittedName>
        <fullName evidence="2">Uncharacterized protein</fullName>
    </submittedName>
</protein>
<dbReference type="EMBL" id="ML120397">
    <property type="protein sequence ID" value="RPA98275.1"/>
    <property type="molecule type" value="Genomic_DNA"/>
</dbReference>